<name>A0A069E5T9_9PROT</name>
<keyword evidence="1" id="KW-0732">Signal</keyword>
<evidence type="ECO:0008006" key="4">
    <source>
        <dbReference type="Google" id="ProtNLM"/>
    </source>
</evidence>
<reference evidence="2 3" key="1">
    <citation type="journal article" date="2014" name="Antonie Van Leeuwenhoek">
        <title>Hyphomonas beringensis sp. nov. and Hyphomonas chukchiensis sp. nov., isolated from surface seawater of the Bering Sea and Chukchi Sea.</title>
        <authorList>
            <person name="Li C."/>
            <person name="Lai Q."/>
            <person name="Li G."/>
            <person name="Dong C."/>
            <person name="Wang J."/>
            <person name="Liao Y."/>
            <person name="Shao Z."/>
        </authorList>
    </citation>
    <scope>NUCLEOTIDE SEQUENCE [LARGE SCALE GENOMIC DNA]</scope>
    <source>
        <strain evidence="2 3">MHS-3</strain>
    </source>
</reference>
<evidence type="ECO:0000256" key="1">
    <source>
        <dbReference type="SAM" id="SignalP"/>
    </source>
</evidence>
<keyword evidence="3" id="KW-1185">Reference proteome</keyword>
<dbReference type="OrthoDB" id="9873738at2"/>
<accession>A0A069E5T9</accession>
<dbReference type="PATRIC" id="fig|1280949.3.peg.1489"/>
<protein>
    <recommendedName>
        <fullName evidence="4">Lipoprotein</fullName>
    </recommendedName>
</protein>
<feature type="chain" id="PRO_5001663495" description="Lipoprotein" evidence="1">
    <location>
        <begin position="24"/>
        <end position="132"/>
    </location>
</feature>
<feature type="signal peptide" evidence="1">
    <location>
        <begin position="1"/>
        <end position="23"/>
    </location>
</feature>
<dbReference type="STRING" id="1280949.HAD_07310"/>
<evidence type="ECO:0000313" key="3">
    <source>
        <dbReference type="Proteomes" id="UP000027446"/>
    </source>
</evidence>
<dbReference type="AlphaFoldDB" id="A0A069E5T9"/>
<dbReference type="RefSeq" id="WP_035570247.1">
    <property type="nucleotide sequence ID" value="NZ_ARYH01000001.1"/>
</dbReference>
<organism evidence="2 3">
    <name type="scientific">Hyphomonas adhaerens MHS-3</name>
    <dbReference type="NCBI Taxonomy" id="1280949"/>
    <lineage>
        <taxon>Bacteria</taxon>
        <taxon>Pseudomonadati</taxon>
        <taxon>Pseudomonadota</taxon>
        <taxon>Alphaproteobacteria</taxon>
        <taxon>Hyphomonadales</taxon>
        <taxon>Hyphomonadaceae</taxon>
        <taxon>Hyphomonas</taxon>
    </lineage>
</organism>
<evidence type="ECO:0000313" key="2">
    <source>
        <dbReference type="EMBL" id="KCZ85473.1"/>
    </source>
</evidence>
<sequence length="132" mass="13849">MILMRSFFLAGLALFFAAQQALCACDAPQARAPVAMEMAHSMPAGHACDETGPAHHDKSACPHCDADAELITQAPQAMPAPVLPVGAAAAVIGPANAPKVLAPPARLLKYRFYQASGPPRLTPLQLKTRLLN</sequence>
<comment type="caution">
    <text evidence="2">The sequence shown here is derived from an EMBL/GenBank/DDBJ whole genome shotgun (WGS) entry which is preliminary data.</text>
</comment>
<dbReference type="EMBL" id="ARYH01000001">
    <property type="protein sequence ID" value="KCZ85473.1"/>
    <property type="molecule type" value="Genomic_DNA"/>
</dbReference>
<dbReference type="Proteomes" id="UP000027446">
    <property type="component" value="Unassembled WGS sequence"/>
</dbReference>
<proteinExistence type="predicted"/>
<dbReference type="PROSITE" id="PS51257">
    <property type="entry name" value="PROKAR_LIPOPROTEIN"/>
    <property type="match status" value="1"/>
</dbReference>
<gene>
    <name evidence="2" type="ORF">HAD_07310</name>
</gene>